<evidence type="ECO:0000256" key="1">
    <source>
        <dbReference type="SAM" id="Phobius"/>
    </source>
</evidence>
<dbReference type="Pfam" id="PF06790">
    <property type="entry name" value="UPF0259"/>
    <property type="match status" value="1"/>
</dbReference>
<keyword evidence="3" id="KW-1185">Reference proteome</keyword>
<feature type="transmembrane region" description="Helical" evidence="1">
    <location>
        <begin position="149"/>
        <end position="170"/>
    </location>
</feature>
<keyword evidence="1" id="KW-1133">Transmembrane helix</keyword>
<keyword evidence="1" id="KW-0812">Transmembrane</keyword>
<feature type="transmembrane region" description="Helical" evidence="1">
    <location>
        <begin position="221"/>
        <end position="242"/>
    </location>
</feature>
<evidence type="ECO:0000313" key="3">
    <source>
        <dbReference type="Proteomes" id="UP000031627"/>
    </source>
</evidence>
<dbReference type="KEGG" id="sbw:TGUWTKB_5460"/>
<evidence type="ECO:0000313" key="2">
    <source>
        <dbReference type="EMBL" id="BAP58772.1"/>
    </source>
</evidence>
<dbReference type="Proteomes" id="UP000031627">
    <property type="component" value="Chromosome"/>
</dbReference>
<protein>
    <submittedName>
        <fullName evidence="2">Inner membrane protein</fullName>
    </submittedName>
</protein>
<gene>
    <name evidence="2" type="primary">yciC</name>
    <name evidence="2" type="ORF">TGUWTKB_5460</name>
</gene>
<reference evidence="3" key="1">
    <citation type="submission" date="2013-11" db="EMBL/GenBank/DDBJ databases">
        <title>Symbiont-containing voluminous jelly as an extraordinary maternal gift for overwintering insect nymphs.</title>
        <authorList>
            <person name="Kaiwa N."/>
            <person name="Hosokawa T."/>
            <person name="Nikoh N."/>
            <person name="Meng X.Y."/>
            <person name="Tanahashi M."/>
            <person name="Moriyama M."/>
            <person name="Maeda T."/>
            <person name="Yamaguchi K."/>
            <person name="Shigenobu S."/>
            <person name="Ito M."/>
            <person name="Fukatsu T."/>
        </authorList>
    </citation>
    <scope>NUCLEOTIDE SEQUENCE [LARGE SCALE GENOMIC DNA]</scope>
    <source>
        <strain evidence="3">UwTKB</strain>
    </source>
</reference>
<keyword evidence="1" id="KW-0472">Membrane</keyword>
<reference evidence="2 3" key="2">
    <citation type="journal article" date="2014" name="Curr. Biol.">
        <title>Symbiont-Supplemented Maternal Investment Underpinning Host's Ecological Adaptation.</title>
        <authorList>
            <person name="Kaiwa N."/>
            <person name="Hosokawa T."/>
            <person name="Nikoh N."/>
            <person name="Tanahashi M."/>
            <person name="Moriyama M."/>
            <person name="Meng X.Y."/>
            <person name="Maeda T."/>
            <person name="Yamaguchi K."/>
            <person name="Shigenobu S."/>
            <person name="Ito M."/>
            <person name="Fukatsu T."/>
        </authorList>
    </citation>
    <scope>NUCLEOTIDE SEQUENCE [LARGE SCALE GENOMIC DNA]</scope>
    <source>
        <strain evidence="2 3">UwTKB</strain>
    </source>
</reference>
<dbReference type="STRING" id="1410383.TGUWTKB_5460"/>
<feature type="transmembrane region" description="Helical" evidence="1">
    <location>
        <begin position="190"/>
        <end position="215"/>
    </location>
</feature>
<dbReference type="EMBL" id="AP014521">
    <property type="protein sequence ID" value="BAP58772.1"/>
    <property type="molecule type" value="Genomic_DNA"/>
</dbReference>
<proteinExistence type="predicted"/>
<dbReference type="AlphaFoldDB" id="A0A090AQZ5"/>
<name>A0A090AQZ5_9ENTR</name>
<feature type="transmembrane region" description="Helical" evidence="1">
    <location>
        <begin position="128"/>
        <end position="143"/>
    </location>
</feature>
<sequence>MQGEIMVITANMLYRDTISFIRNQLIKIIFISIIFSFFVVFFDSFLHSDKEIITTFIENKKKFSSIFEYINSLTLTQKYTLLYVCVIKIFLFITNISLFVGVILSVIDLISSHRSCTLINLIKKIKPVFFQIFIQTLIIRLLINSSFAFFMLPSIFIAILLSLSPIILFAKRIKLWHAFQESISVTWKNLWIIAPIILFSFLIKMIFLIFLKNFIGIEHDYIFSFLINFVNNLFYAIELIYLSRLYMLLPK</sequence>
<organism evidence="2 3">
    <name type="scientific">Candidatus Tachikawaea gelatinosa</name>
    <dbReference type="NCBI Taxonomy" id="1410383"/>
    <lineage>
        <taxon>Bacteria</taxon>
        <taxon>Pseudomonadati</taxon>
        <taxon>Pseudomonadota</taxon>
        <taxon>Gammaproteobacteria</taxon>
        <taxon>Enterobacterales</taxon>
        <taxon>Enterobacteriaceae</taxon>
        <taxon>Candidatus Tachikawaea</taxon>
    </lineage>
</organism>
<feature type="transmembrane region" description="Helical" evidence="1">
    <location>
        <begin position="81"/>
        <end position="107"/>
    </location>
</feature>
<feature type="transmembrane region" description="Helical" evidence="1">
    <location>
        <begin position="25"/>
        <end position="42"/>
    </location>
</feature>
<accession>A0A090AQZ5</accession>
<dbReference type="HOGENOM" id="CLU_073287_0_0_6"/>